<comment type="caution">
    <text evidence="1">The sequence shown here is derived from an EMBL/GenBank/DDBJ whole genome shotgun (WGS) entry which is preliminary data.</text>
</comment>
<reference evidence="1 2" key="1">
    <citation type="submission" date="2016-06" db="EMBL/GenBank/DDBJ databases">
        <authorList>
            <person name="Kjaerup R.B."/>
            <person name="Dalgaard T.S."/>
            <person name="Juul-Madsen H.R."/>
        </authorList>
    </citation>
    <scope>NUCLEOTIDE SEQUENCE [LARGE SCALE GENOMIC DNA]</scope>
    <source>
        <strain evidence="1 2">E3012</strain>
    </source>
</reference>
<sequence>MTVSADDVRRLLDSHDERAVLVAIEGRVDVASPAELDTADYRGALRIATRQEVLERAGGAQLSERELAEQAEELDTAIRNLGA</sequence>
<dbReference type="EMBL" id="MBEE01000220">
    <property type="protein sequence ID" value="OCB46321.1"/>
    <property type="molecule type" value="Genomic_DNA"/>
</dbReference>
<dbReference type="AlphaFoldDB" id="A0A1B9CUV2"/>
<protein>
    <recommendedName>
        <fullName evidence="3">Pyridine nucleotide-disulfide oxidoreductase</fullName>
    </recommendedName>
</protein>
<proteinExistence type="predicted"/>
<evidence type="ECO:0008006" key="3">
    <source>
        <dbReference type="Google" id="ProtNLM"/>
    </source>
</evidence>
<organism evidence="1 2">
    <name type="scientific">Mycobacterium malmoense</name>
    <dbReference type="NCBI Taxonomy" id="1780"/>
    <lineage>
        <taxon>Bacteria</taxon>
        <taxon>Bacillati</taxon>
        <taxon>Actinomycetota</taxon>
        <taxon>Actinomycetes</taxon>
        <taxon>Mycobacteriales</taxon>
        <taxon>Mycobacteriaceae</taxon>
        <taxon>Mycobacterium</taxon>
    </lineage>
</organism>
<evidence type="ECO:0000313" key="1">
    <source>
        <dbReference type="EMBL" id="OCB46321.1"/>
    </source>
</evidence>
<dbReference type="OrthoDB" id="3430612at2"/>
<gene>
    <name evidence="1" type="ORF">A5677_03950</name>
</gene>
<dbReference type="RefSeq" id="WP_065483152.1">
    <property type="nucleotide sequence ID" value="NZ_MBEE01000220.1"/>
</dbReference>
<dbReference type="Proteomes" id="UP000092683">
    <property type="component" value="Unassembled WGS sequence"/>
</dbReference>
<evidence type="ECO:0000313" key="2">
    <source>
        <dbReference type="Proteomes" id="UP000092683"/>
    </source>
</evidence>
<accession>A0A1B9CUV2</accession>
<name>A0A1B9CUV2_MYCMA</name>